<evidence type="ECO:0000256" key="3">
    <source>
        <dbReference type="PROSITE-ProRule" id="PRU00473"/>
    </source>
</evidence>
<keyword evidence="4" id="KW-0813">Transport</keyword>
<feature type="compositionally biased region" description="Polar residues" evidence="5">
    <location>
        <begin position="412"/>
        <end position="423"/>
    </location>
</feature>
<keyword evidence="4" id="KW-1134">Transmembrane beta strand</keyword>
<evidence type="ECO:0000313" key="8">
    <source>
        <dbReference type="Proteomes" id="UP000002011"/>
    </source>
</evidence>
<feature type="region of interest" description="Disordered" evidence="5">
    <location>
        <begin position="44"/>
        <end position="89"/>
    </location>
</feature>
<evidence type="ECO:0000256" key="4">
    <source>
        <dbReference type="PROSITE-ProRule" id="PRU01360"/>
    </source>
</evidence>
<dbReference type="SUPFAM" id="SSF103088">
    <property type="entry name" value="OmpA-like"/>
    <property type="match status" value="1"/>
</dbReference>
<comment type="subcellular location">
    <subcellularLocation>
        <location evidence="4">Cell outer membrane</location>
        <topology evidence="4">Multi-pass membrane protein</topology>
    </subcellularLocation>
</comment>
<gene>
    <name evidence="7" type="ordered locus">Dfer_1794</name>
</gene>
<dbReference type="EMBL" id="CP001619">
    <property type="protein sequence ID" value="ACT93033.1"/>
    <property type="molecule type" value="Genomic_DNA"/>
</dbReference>
<protein>
    <submittedName>
        <fullName evidence="7">OmpA/MotB domain protein</fullName>
    </submittedName>
</protein>
<keyword evidence="4" id="KW-0812">Transmembrane</keyword>
<dbReference type="HOGENOM" id="CLU_034534_1_0_10"/>
<dbReference type="STRING" id="471854.Dfer_1794"/>
<dbReference type="InterPro" id="IPR050330">
    <property type="entry name" value="Bact_OuterMem_StrucFunc"/>
</dbReference>
<dbReference type="InterPro" id="IPR006665">
    <property type="entry name" value="OmpA-like"/>
</dbReference>
<dbReference type="InterPro" id="IPR039426">
    <property type="entry name" value="TonB-dep_rcpt-like"/>
</dbReference>
<dbReference type="CDD" id="cd07185">
    <property type="entry name" value="OmpA_C-like"/>
    <property type="match status" value="1"/>
</dbReference>
<name>C6VUP6_DYAFD</name>
<feature type="domain" description="OmpA-like" evidence="6">
    <location>
        <begin position="318"/>
        <end position="433"/>
    </location>
</feature>
<dbReference type="KEGG" id="dfe:Dfer_1794"/>
<dbReference type="RefSeq" id="WP_015811287.1">
    <property type="nucleotide sequence ID" value="NC_013037.1"/>
</dbReference>
<keyword evidence="8" id="KW-1185">Reference proteome</keyword>
<dbReference type="PROSITE" id="PS52016">
    <property type="entry name" value="TONB_DEPENDENT_REC_3"/>
    <property type="match status" value="1"/>
</dbReference>
<dbReference type="Gene3D" id="3.30.1330.60">
    <property type="entry name" value="OmpA-like domain"/>
    <property type="match status" value="1"/>
</dbReference>
<evidence type="ECO:0000256" key="1">
    <source>
        <dbReference type="ARBA" id="ARBA00023136"/>
    </source>
</evidence>
<dbReference type="PANTHER" id="PTHR30329">
    <property type="entry name" value="STATOR ELEMENT OF FLAGELLAR MOTOR COMPLEX"/>
    <property type="match status" value="1"/>
</dbReference>
<reference evidence="7 8" key="1">
    <citation type="journal article" date="2009" name="Stand. Genomic Sci.">
        <title>Complete genome sequence of Dyadobacter fermentans type strain (NS114).</title>
        <authorList>
            <person name="Lang E."/>
            <person name="Lapidus A."/>
            <person name="Chertkov O."/>
            <person name="Brettin T."/>
            <person name="Detter J.C."/>
            <person name="Han C."/>
            <person name="Copeland A."/>
            <person name="Glavina Del Rio T."/>
            <person name="Nolan M."/>
            <person name="Chen F."/>
            <person name="Lucas S."/>
            <person name="Tice H."/>
            <person name="Cheng J.F."/>
            <person name="Land M."/>
            <person name="Hauser L."/>
            <person name="Chang Y.J."/>
            <person name="Jeffries C.D."/>
            <person name="Kopitz M."/>
            <person name="Bruce D."/>
            <person name="Goodwin L."/>
            <person name="Pitluck S."/>
            <person name="Ovchinnikova G."/>
            <person name="Pati A."/>
            <person name="Ivanova N."/>
            <person name="Mavrommatis K."/>
            <person name="Chen A."/>
            <person name="Palaniappan K."/>
            <person name="Chain P."/>
            <person name="Bristow J."/>
            <person name="Eisen J.A."/>
            <person name="Markowitz V."/>
            <person name="Hugenholtz P."/>
            <person name="Goker M."/>
            <person name="Rohde M."/>
            <person name="Kyrpides N.C."/>
            <person name="Klenk H.P."/>
        </authorList>
    </citation>
    <scope>NUCLEOTIDE SEQUENCE [LARGE SCALE GENOMIC DNA]</scope>
    <source>
        <strain evidence="8">ATCC 700827 / DSM 18053 / CIP 107007 / KCTC 52180 / NS114</strain>
    </source>
</reference>
<dbReference type="PRINTS" id="PR01021">
    <property type="entry name" value="OMPADOMAIN"/>
</dbReference>
<proteinExistence type="inferred from homology"/>
<dbReference type="OrthoDB" id="9800869at2"/>
<evidence type="ECO:0000259" key="6">
    <source>
        <dbReference type="PROSITE" id="PS51123"/>
    </source>
</evidence>
<dbReference type="AlphaFoldDB" id="C6VUP6"/>
<sequence>MKKLFLIGILCTMGGICEAQLLDRIRNRVEQKVVDQVDHSIDKALEKKKQKDTTTATGSPQPENNPSETSSAAAQASDDANADAGRKPPVADLTSYSAFDFIPGSKVIMHEDFSQDAVGDFPANWNTRSGAELVTIANRQGKWLRINQNGIFYPEQLDSLPNNFTLQFDLLGNKQVSNIGELMISLMKADDTDQKFDLAESDHIKSPSFKIGFSPTSADKGQLHYSTNLIGKQYKYGVPEFRTDKNTVKVAIWRQKQRVRVYLDSTKILDLPRALDPMATLNTLAFTAKNPDFSQEGGAFFIGNIILAVGAADTRNKLVTEGRFTTHGIQFNVNSDEILPLSYGALKDVAQVLQENPGVKVQIVGHTDADGSDESNVQLSMRRAEAVKKAMEAHFAIDGTRLQTDGKGESSPIDSNDTPTGKANNRRVEFIRL</sequence>
<accession>C6VUP6</accession>
<keyword evidence="2 4" id="KW-0998">Cell outer membrane</keyword>
<dbReference type="Proteomes" id="UP000002011">
    <property type="component" value="Chromosome"/>
</dbReference>
<evidence type="ECO:0000256" key="5">
    <source>
        <dbReference type="SAM" id="MobiDB-lite"/>
    </source>
</evidence>
<dbReference type="GO" id="GO:0009279">
    <property type="term" value="C:cell outer membrane"/>
    <property type="evidence" value="ECO:0007669"/>
    <property type="project" value="UniProtKB-SubCell"/>
</dbReference>
<feature type="region of interest" description="Disordered" evidence="5">
    <location>
        <begin position="399"/>
        <end position="426"/>
    </location>
</feature>
<feature type="compositionally biased region" description="Low complexity" evidence="5">
    <location>
        <begin position="70"/>
        <end position="83"/>
    </location>
</feature>
<feature type="compositionally biased region" description="Polar residues" evidence="5">
    <location>
        <begin position="53"/>
        <end position="69"/>
    </location>
</feature>
<comment type="similarity">
    <text evidence="4">Belongs to the TonB-dependent receptor family.</text>
</comment>
<evidence type="ECO:0000313" key="7">
    <source>
        <dbReference type="EMBL" id="ACT93033.1"/>
    </source>
</evidence>
<dbReference type="Pfam" id="PF00691">
    <property type="entry name" value="OmpA"/>
    <property type="match status" value="1"/>
</dbReference>
<keyword evidence="1 3" id="KW-0472">Membrane</keyword>
<organism evidence="7 8">
    <name type="scientific">Dyadobacter fermentans (strain ATCC 700827 / DSM 18053 / CIP 107007 / KCTC 52180 / NS114)</name>
    <dbReference type="NCBI Taxonomy" id="471854"/>
    <lineage>
        <taxon>Bacteria</taxon>
        <taxon>Pseudomonadati</taxon>
        <taxon>Bacteroidota</taxon>
        <taxon>Cytophagia</taxon>
        <taxon>Cytophagales</taxon>
        <taxon>Spirosomataceae</taxon>
        <taxon>Dyadobacter</taxon>
    </lineage>
</organism>
<dbReference type="InterPro" id="IPR036737">
    <property type="entry name" value="OmpA-like_sf"/>
</dbReference>
<dbReference type="PROSITE" id="PS51123">
    <property type="entry name" value="OMPA_2"/>
    <property type="match status" value="1"/>
</dbReference>
<dbReference type="PANTHER" id="PTHR30329:SF21">
    <property type="entry name" value="LIPOPROTEIN YIAD-RELATED"/>
    <property type="match status" value="1"/>
</dbReference>
<dbReference type="InterPro" id="IPR006664">
    <property type="entry name" value="OMP_bac"/>
</dbReference>
<evidence type="ECO:0000256" key="2">
    <source>
        <dbReference type="ARBA" id="ARBA00023237"/>
    </source>
</evidence>
<dbReference type="eggNOG" id="COG2885">
    <property type="taxonomic scope" value="Bacteria"/>
</dbReference>